<dbReference type="OrthoDB" id="9794226at2"/>
<dbReference type="AlphaFoldDB" id="A0A2T1C1K6"/>
<evidence type="ECO:0000313" key="4">
    <source>
        <dbReference type="Proteomes" id="UP000238762"/>
    </source>
</evidence>
<keyword evidence="4" id="KW-1185">Reference proteome</keyword>
<dbReference type="GO" id="GO:0005737">
    <property type="term" value="C:cytoplasm"/>
    <property type="evidence" value="ECO:0007669"/>
    <property type="project" value="TreeGrafter"/>
</dbReference>
<dbReference type="Gene3D" id="3.30.9.10">
    <property type="entry name" value="D-Amino Acid Oxidase, subunit A, domain 2"/>
    <property type="match status" value="1"/>
</dbReference>
<dbReference type="InterPro" id="IPR036188">
    <property type="entry name" value="FAD/NAD-bd_sf"/>
</dbReference>
<reference evidence="3 4" key="1">
    <citation type="submission" date="2018-02" db="EMBL/GenBank/DDBJ databases">
        <authorList>
            <person name="Cohen D.B."/>
            <person name="Kent A.D."/>
        </authorList>
    </citation>
    <scope>NUCLEOTIDE SEQUENCE [LARGE SCALE GENOMIC DNA]</scope>
    <source>
        <strain evidence="3 4">CCAP 1448/3</strain>
    </source>
</reference>
<dbReference type="Proteomes" id="UP000238762">
    <property type="component" value="Unassembled WGS sequence"/>
</dbReference>
<dbReference type="InterPro" id="IPR006076">
    <property type="entry name" value="FAD-dep_OxRdtase"/>
</dbReference>
<name>A0A2T1C1K6_9CYAN</name>
<evidence type="ECO:0000259" key="2">
    <source>
        <dbReference type="Pfam" id="PF01266"/>
    </source>
</evidence>
<dbReference type="Gene3D" id="3.50.50.60">
    <property type="entry name" value="FAD/NAD(P)-binding domain"/>
    <property type="match status" value="1"/>
</dbReference>
<sequence>MAQVVVIGCGVVGAMLAYELSLAPELSVVAIDRGLPGRGSTSAALGVLMGAISHKIKGRLWQMRQMSLERYETLIPELESLTQTKILYNRQGILKLCLLGEDLNNWEKLTQFRQKQGYRLEIWDLPRLKSNCPQLNCQQIEVGIYSGSDRQVDPVALTEALILAGKDGGVKYEFETGIEIDRQKKVIKTKNGLVDWDYLVISAGLGSAELASQLQQTLPMEPVLGQAIQVHLPEILGNPGFQPVITADDVHIVPWGGTDYYIGATVEFPQNGTPPIPDPEQLEFVRQKAIAICPQIAEGKIIRSWSGLRPRPVGQPAPIIRQHPEENNILFATGHYRNGVLLAPATAILVRQVIRGDRFR</sequence>
<evidence type="ECO:0000256" key="1">
    <source>
        <dbReference type="ARBA" id="ARBA00023002"/>
    </source>
</evidence>
<organism evidence="3 4">
    <name type="scientific">Merismopedia glauca CCAP 1448/3</name>
    <dbReference type="NCBI Taxonomy" id="1296344"/>
    <lineage>
        <taxon>Bacteria</taxon>
        <taxon>Bacillati</taxon>
        <taxon>Cyanobacteriota</taxon>
        <taxon>Cyanophyceae</taxon>
        <taxon>Synechococcales</taxon>
        <taxon>Merismopediaceae</taxon>
        <taxon>Merismopedia</taxon>
    </lineage>
</organism>
<keyword evidence="1" id="KW-0560">Oxidoreductase</keyword>
<evidence type="ECO:0000313" key="3">
    <source>
        <dbReference type="EMBL" id="PSB02003.1"/>
    </source>
</evidence>
<protein>
    <submittedName>
        <fullName evidence="3">FAD-dependent oxidoreductase</fullName>
    </submittedName>
</protein>
<dbReference type="PANTHER" id="PTHR13847:SF289">
    <property type="entry name" value="GLYCINE OXIDASE"/>
    <property type="match status" value="1"/>
</dbReference>
<dbReference type="EMBL" id="PVWJ01000077">
    <property type="protein sequence ID" value="PSB02003.1"/>
    <property type="molecule type" value="Genomic_DNA"/>
</dbReference>
<gene>
    <name evidence="3" type="ORF">C7B64_15255</name>
</gene>
<proteinExistence type="predicted"/>
<dbReference type="SUPFAM" id="SSF51905">
    <property type="entry name" value="FAD/NAD(P)-binding domain"/>
    <property type="match status" value="1"/>
</dbReference>
<dbReference type="SUPFAM" id="SSF54373">
    <property type="entry name" value="FAD-linked reductases, C-terminal domain"/>
    <property type="match status" value="1"/>
</dbReference>
<accession>A0A2T1C1K6</accession>
<comment type="caution">
    <text evidence="3">The sequence shown here is derived from an EMBL/GenBank/DDBJ whole genome shotgun (WGS) entry which is preliminary data.</text>
</comment>
<dbReference type="PANTHER" id="PTHR13847">
    <property type="entry name" value="SARCOSINE DEHYDROGENASE-RELATED"/>
    <property type="match status" value="1"/>
</dbReference>
<dbReference type="RefSeq" id="WP_106289520.1">
    <property type="nucleotide sequence ID" value="NZ_CAWNTC010000105.1"/>
</dbReference>
<reference evidence="3 4" key="2">
    <citation type="submission" date="2018-03" db="EMBL/GenBank/DDBJ databases">
        <title>The ancient ancestry and fast evolution of plastids.</title>
        <authorList>
            <person name="Moore K.R."/>
            <person name="Magnabosco C."/>
            <person name="Momper L."/>
            <person name="Gold D.A."/>
            <person name="Bosak T."/>
            <person name="Fournier G.P."/>
        </authorList>
    </citation>
    <scope>NUCLEOTIDE SEQUENCE [LARGE SCALE GENOMIC DNA]</scope>
    <source>
        <strain evidence="3 4">CCAP 1448/3</strain>
    </source>
</reference>
<dbReference type="Pfam" id="PF01266">
    <property type="entry name" value="DAO"/>
    <property type="match status" value="1"/>
</dbReference>
<feature type="domain" description="FAD dependent oxidoreductase" evidence="2">
    <location>
        <begin position="4"/>
        <end position="350"/>
    </location>
</feature>
<dbReference type="GO" id="GO:0016491">
    <property type="term" value="F:oxidoreductase activity"/>
    <property type="evidence" value="ECO:0007669"/>
    <property type="project" value="UniProtKB-KW"/>
</dbReference>